<dbReference type="InterPro" id="IPR019775">
    <property type="entry name" value="WD40_repeat_CS"/>
</dbReference>
<comment type="caution">
    <text evidence="5">The sequence shown here is derived from an EMBL/GenBank/DDBJ whole genome shotgun (WGS) entry which is preliminary data.</text>
</comment>
<name>A0ABQ6M4P1_9STRA</name>
<evidence type="ECO:0000256" key="1">
    <source>
        <dbReference type="ARBA" id="ARBA00022574"/>
    </source>
</evidence>
<dbReference type="Proteomes" id="UP001165060">
    <property type="component" value="Unassembled WGS sequence"/>
</dbReference>
<dbReference type="PANTHER" id="PTHR19848">
    <property type="entry name" value="WD40 REPEAT PROTEIN"/>
    <property type="match status" value="1"/>
</dbReference>
<reference evidence="5 6" key="1">
    <citation type="journal article" date="2023" name="Commun. Biol.">
        <title>Genome analysis of Parmales, the sister group of diatoms, reveals the evolutionary specialization of diatoms from phago-mixotrophs to photoautotrophs.</title>
        <authorList>
            <person name="Ban H."/>
            <person name="Sato S."/>
            <person name="Yoshikawa S."/>
            <person name="Yamada K."/>
            <person name="Nakamura Y."/>
            <person name="Ichinomiya M."/>
            <person name="Sato N."/>
            <person name="Blanc-Mathieu R."/>
            <person name="Endo H."/>
            <person name="Kuwata A."/>
            <person name="Ogata H."/>
        </authorList>
    </citation>
    <scope>NUCLEOTIDE SEQUENCE [LARGE SCALE GENOMIC DNA]</scope>
</reference>
<keyword evidence="6" id="KW-1185">Reference proteome</keyword>
<feature type="domain" description="WDR5-like beta-propeller" evidence="4">
    <location>
        <begin position="1"/>
        <end position="193"/>
    </location>
</feature>
<dbReference type="InterPro" id="IPR059122">
    <property type="entry name" value="Beta-prop_WDR5-like"/>
</dbReference>
<protein>
    <recommendedName>
        <fullName evidence="4">WDR5-like beta-propeller domain-containing protein</fullName>
    </recommendedName>
</protein>
<feature type="repeat" description="WD" evidence="3">
    <location>
        <begin position="70"/>
        <end position="103"/>
    </location>
</feature>
<evidence type="ECO:0000259" key="4">
    <source>
        <dbReference type="Pfam" id="PF25175"/>
    </source>
</evidence>
<evidence type="ECO:0000256" key="3">
    <source>
        <dbReference type="PROSITE-ProRule" id="PRU00221"/>
    </source>
</evidence>
<dbReference type="SMART" id="SM00320">
    <property type="entry name" value="WD40"/>
    <property type="match status" value="4"/>
</dbReference>
<dbReference type="SUPFAM" id="SSF50978">
    <property type="entry name" value="WD40 repeat-like"/>
    <property type="match status" value="1"/>
</dbReference>
<feature type="repeat" description="WD" evidence="3">
    <location>
        <begin position="1"/>
        <end position="26"/>
    </location>
</feature>
<keyword evidence="1 3" id="KW-0853">WD repeat</keyword>
<dbReference type="PRINTS" id="PR00320">
    <property type="entry name" value="GPROTEINBRPT"/>
</dbReference>
<evidence type="ECO:0000256" key="2">
    <source>
        <dbReference type="ARBA" id="ARBA00022737"/>
    </source>
</evidence>
<dbReference type="Gene3D" id="2.130.10.10">
    <property type="entry name" value="YVTN repeat-like/Quinoprotein amine dehydrogenase"/>
    <property type="match status" value="1"/>
</dbReference>
<feature type="non-terminal residue" evidence="5">
    <location>
        <position position="1"/>
    </location>
</feature>
<dbReference type="Pfam" id="PF25175">
    <property type="entry name" value="Beta-prop_WDR5"/>
    <property type="match status" value="1"/>
</dbReference>
<dbReference type="InterPro" id="IPR020472">
    <property type="entry name" value="WD40_PAC1"/>
</dbReference>
<feature type="repeat" description="WD" evidence="3">
    <location>
        <begin position="27"/>
        <end position="68"/>
    </location>
</feature>
<keyword evidence="2" id="KW-0677">Repeat</keyword>
<gene>
    <name evidence="5" type="ORF">TeGR_g1461</name>
</gene>
<accession>A0ABQ6M4P1</accession>
<dbReference type="PANTHER" id="PTHR19848:SF8">
    <property type="entry name" value="F-BOX AND WD REPEAT DOMAIN CONTAINING 7"/>
    <property type="match status" value="1"/>
</dbReference>
<dbReference type="InterPro" id="IPR001680">
    <property type="entry name" value="WD40_rpt"/>
</dbReference>
<dbReference type="PROSITE" id="PS50294">
    <property type="entry name" value="WD_REPEATS_REGION"/>
    <property type="match status" value="3"/>
</dbReference>
<dbReference type="PROSITE" id="PS50082">
    <property type="entry name" value="WD_REPEATS_2"/>
    <property type="match status" value="3"/>
</dbReference>
<dbReference type="PROSITE" id="PS00678">
    <property type="entry name" value="WD_REPEATS_1"/>
    <property type="match status" value="3"/>
</dbReference>
<dbReference type="InterPro" id="IPR036322">
    <property type="entry name" value="WD40_repeat_dom_sf"/>
</dbReference>
<organism evidence="5 6">
    <name type="scientific">Tetraparma gracilis</name>
    <dbReference type="NCBI Taxonomy" id="2962635"/>
    <lineage>
        <taxon>Eukaryota</taxon>
        <taxon>Sar</taxon>
        <taxon>Stramenopiles</taxon>
        <taxon>Ochrophyta</taxon>
        <taxon>Bolidophyceae</taxon>
        <taxon>Parmales</taxon>
        <taxon>Triparmaceae</taxon>
        <taxon>Tetraparma</taxon>
    </lineage>
</organism>
<dbReference type="InterPro" id="IPR015943">
    <property type="entry name" value="WD40/YVTN_repeat-like_dom_sf"/>
</dbReference>
<evidence type="ECO:0000313" key="6">
    <source>
        <dbReference type="Proteomes" id="UP001165060"/>
    </source>
</evidence>
<proteinExistence type="predicted"/>
<dbReference type="CDD" id="cd00200">
    <property type="entry name" value="WD40"/>
    <property type="match status" value="1"/>
</dbReference>
<evidence type="ECO:0000313" key="5">
    <source>
        <dbReference type="EMBL" id="GMI19338.1"/>
    </source>
</evidence>
<sequence>SNLIVSGSFDEHVKLWDVRSGDCVSTLPAHSDPVTGVDFNRDGTCVVSGSHDGLVRIWDTATSECLKTIYAEGNPPVSHVRFSPNGKFVLAGTLDASLRLWNIGSDGKCSKTYRGHANSSFCCFAAFNVANPNCRTIAAGSEDGRVRLFDVQDKRVRQELAGHTDAVLAVDASREREFVATGGMEKDRTVRFWAPAA</sequence>
<dbReference type="EMBL" id="BRYB01003710">
    <property type="protein sequence ID" value="GMI19338.1"/>
    <property type="molecule type" value="Genomic_DNA"/>
</dbReference>